<evidence type="ECO:0000313" key="1">
    <source>
        <dbReference type="EMBL" id="MBM1197802.1"/>
    </source>
</evidence>
<dbReference type="Proteomes" id="UP000809529">
    <property type="component" value="Unassembled WGS sequence"/>
</dbReference>
<proteinExistence type="predicted"/>
<dbReference type="RefSeq" id="WP_059761893.1">
    <property type="nucleotide sequence ID" value="NZ_JAAEBW010000019.1"/>
</dbReference>
<sequence length="106" mass="12121">MTPISKTLEQMLLEIYKDDRVSFTEFRQLRDSADERMDRVIEHFGQHNNMTAFQKSMDVTMQLLQLSVIDAKNGKLSDTGEAIVKDAITAQVEYLRAGSELALRLL</sequence>
<protein>
    <submittedName>
        <fullName evidence="1">Uncharacterized protein</fullName>
    </submittedName>
</protein>
<keyword evidence="2" id="KW-1185">Reference proteome</keyword>
<accession>A0ABS1ZMU5</accession>
<reference evidence="1 2" key="1">
    <citation type="submission" date="2020-01" db="EMBL/GenBank/DDBJ databases">
        <title>Comparative genomics of meat spoilage bacteria.</title>
        <authorList>
            <person name="Hilgarth M."/>
            <person name="Vogel R.F."/>
        </authorList>
    </citation>
    <scope>NUCLEOTIDE SEQUENCE [LARGE SCALE GENOMIC DNA]</scope>
    <source>
        <strain evidence="1 2">TMW2.2077</strain>
    </source>
</reference>
<organism evidence="1 2">
    <name type="scientific">Pseudomonas weihenstephanensis</name>
    <dbReference type="NCBI Taxonomy" id="1608994"/>
    <lineage>
        <taxon>Bacteria</taxon>
        <taxon>Pseudomonadati</taxon>
        <taxon>Pseudomonadota</taxon>
        <taxon>Gammaproteobacteria</taxon>
        <taxon>Pseudomonadales</taxon>
        <taxon>Pseudomonadaceae</taxon>
        <taxon>Pseudomonas</taxon>
    </lineage>
</organism>
<gene>
    <name evidence="1" type="ORF">GYN02_21800</name>
</gene>
<comment type="caution">
    <text evidence="1">The sequence shown here is derived from an EMBL/GenBank/DDBJ whole genome shotgun (WGS) entry which is preliminary data.</text>
</comment>
<evidence type="ECO:0000313" key="2">
    <source>
        <dbReference type="Proteomes" id="UP000809529"/>
    </source>
</evidence>
<dbReference type="EMBL" id="JAAEBW010000019">
    <property type="protein sequence ID" value="MBM1197802.1"/>
    <property type="molecule type" value="Genomic_DNA"/>
</dbReference>
<name>A0ABS1ZMU5_9PSED</name>